<feature type="compositionally biased region" description="Basic and acidic residues" evidence="1">
    <location>
        <begin position="96"/>
        <end position="110"/>
    </location>
</feature>
<sequence>MSNRKGTSRGKNRTGDEVEELLLAAQDDLLLNLNLNSHITHASSSSSPIDHDLSRRLEALKSSKTASVPPPQPQPQQKVKSTSDSTGITKVPLPEKQQKEKSKEEEELERVLGADLSARFAALKGSSSSSKTFTESQECPVRSDGGNDTAAADDDDEVDEVDKLIQWAIDAARLDPSSPTDDDDCEEDDDDDCEEDDDDNEDEEKDHRRKQQQKK</sequence>
<feature type="region of interest" description="Disordered" evidence="1">
    <location>
        <begin position="40"/>
        <end position="110"/>
    </location>
</feature>
<feature type="compositionally biased region" description="Basic and acidic residues" evidence="1">
    <location>
        <begin position="49"/>
        <end position="61"/>
    </location>
</feature>
<feature type="region of interest" description="Disordered" evidence="1">
    <location>
        <begin position="122"/>
        <end position="215"/>
    </location>
</feature>
<feature type="compositionally biased region" description="Polar residues" evidence="1">
    <location>
        <begin position="78"/>
        <end position="88"/>
    </location>
</feature>
<feature type="compositionally biased region" description="Acidic residues" evidence="1">
    <location>
        <begin position="151"/>
        <end position="160"/>
    </location>
</feature>
<dbReference type="EMBL" id="JAMYWD010000012">
    <property type="protein sequence ID" value="KAJ4950329.1"/>
    <property type="molecule type" value="Genomic_DNA"/>
</dbReference>
<name>A0A9Q0JRM6_9MAGN</name>
<evidence type="ECO:0000256" key="1">
    <source>
        <dbReference type="SAM" id="MobiDB-lite"/>
    </source>
</evidence>
<evidence type="ECO:0000313" key="3">
    <source>
        <dbReference type="Proteomes" id="UP001141806"/>
    </source>
</evidence>
<protein>
    <submittedName>
        <fullName evidence="2">Uncharacterized protein</fullName>
    </submittedName>
</protein>
<comment type="caution">
    <text evidence="2">The sequence shown here is derived from an EMBL/GenBank/DDBJ whole genome shotgun (WGS) entry which is preliminary data.</text>
</comment>
<gene>
    <name evidence="2" type="ORF">NE237_027161</name>
</gene>
<reference evidence="2" key="1">
    <citation type="journal article" date="2023" name="Plant J.">
        <title>The genome of the king protea, Protea cynaroides.</title>
        <authorList>
            <person name="Chang J."/>
            <person name="Duong T.A."/>
            <person name="Schoeman C."/>
            <person name="Ma X."/>
            <person name="Roodt D."/>
            <person name="Barker N."/>
            <person name="Li Z."/>
            <person name="Van de Peer Y."/>
            <person name="Mizrachi E."/>
        </authorList>
    </citation>
    <scope>NUCLEOTIDE SEQUENCE</scope>
    <source>
        <tissue evidence="2">Young leaves</tissue>
    </source>
</reference>
<feature type="compositionally biased region" description="Acidic residues" evidence="1">
    <location>
        <begin position="180"/>
        <end position="204"/>
    </location>
</feature>
<proteinExistence type="predicted"/>
<dbReference type="AlphaFoldDB" id="A0A9Q0JRM6"/>
<organism evidence="2 3">
    <name type="scientific">Protea cynaroides</name>
    <dbReference type="NCBI Taxonomy" id="273540"/>
    <lineage>
        <taxon>Eukaryota</taxon>
        <taxon>Viridiplantae</taxon>
        <taxon>Streptophyta</taxon>
        <taxon>Embryophyta</taxon>
        <taxon>Tracheophyta</taxon>
        <taxon>Spermatophyta</taxon>
        <taxon>Magnoliopsida</taxon>
        <taxon>Proteales</taxon>
        <taxon>Proteaceae</taxon>
        <taxon>Protea</taxon>
    </lineage>
</organism>
<evidence type="ECO:0000313" key="2">
    <source>
        <dbReference type="EMBL" id="KAJ4950329.1"/>
    </source>
</evidence>
<dbReference type="Proteomes" id="UP001141806">
    <property type="component" value="Unassembled WGS sequence"/>
</dbReference>
<keyword evidence="3" id="KW-1185">Reference proteome</keyword>
<accession>A0A9Q0JRM6</accession>